<dbReference type="InterPro" id="IPR008979">
    <property type="entry name" value="Galactose-bd-like_sf"/>
</dbReference>
<dbReference type="SUPFAM" id="SSF49785">
    <property type="entry name" value="Galactose-binding domain-like"/>
    <property type="match status" value="1"/>
</dbReference>
<protein>
    <recommendedName>
        <fullName evidence="3">Xaa-Pro dipeptidyl-peptidase C-terminal domain-containing protein</fullName>
    </recommendedName>
</protein>
<organism evidence="4 5">
    <name type="scientific">Neotamlana sedimentorum</name>
    <dbReference type="NCBI Taxonomy" id="1435349"/>
    <lineage>
        <taxon>Bacteria</taxon>
        <taxon>Pseudomonadati</taxon>
        <taxon>Bacteroidota</taxon>
        <taxon>Flavobacteriia</taxon>
        <taxon>Flavobacteriales</taxon>
        <taxon>Flavobacteriaceae</taxon>
        <taxon>Neotamlana</taxon>
    </lineage>
</organism>
<keyword evidence="2" id="KW-0732">Signal</keyword>
<dbReference type="PANTHER" id="PTHR43056">
    <property type="entry name" value="PEPTIDASE S9 PROLYL OLIGOPEPTIDASE"/>
    <property type="match status" value="1"/>
</dbReference>
<evidence type="ECO:0000313" key="4">
    <source>
        <dbReference type="EMBL" id="KJD35355.1"/>
    </source>
</evidence>
<dbReference type="AlphaFoldDB" id="A0A0D7W872"/>
<dbReference type="PANTHER" id="PTHR43056:SF10">
    <property type="entry name" value="COCE_NOND FAMILY, PUTATIVE (AFU_ORTHOLOGUE AFUA_7G00600)-RELATED"/>
    <property type="match status" value="1"/>
</dbReference>
<gene>
    <name evidence="4" type="ORF">PW52_09620</name>
</gene>
<dbReference type="NCBIfam" id="TIGR00976">
    <property type="entry name" value="CocE_NonD"/>
    <property type="match status" value="1"/>
</dbReference>
<dbReference type="Proteomes" id="UP000032578">
    <property type="component" value="Unassembled WGS sequence"/>
</dbReference>
<dbReference type="EMBL" id="JTDW01000006">
    <property type="protein sequence ID" value="KJD35355.1"/>
    <property type="molecule type" value="Genomic_DNA"/>
</dbReference>
<sequence>MTAKKFLFILFLLLTYQFGFSQANNVESYYIPAVNGTKLAMDVYFPEDYKNQKLPVLFEFTRYWRGKEDPKTGKPIPSLKKRDKYFLDHDYILAKVDVRGTGASYGVRTAEYSPTEVKDAWYIVDWVVNQPWSNGKVGAYGTSYSGTTAELLCATQHTAIKAVIPGWSDFDVYESPSRPYGMLATSFIAVWSQYVDWLDQNSVENLGASVRRVGKDFPMDAIKEHENNTIVLEALSKAPYKDSKFGDFKSEELDPLHWKKEISESNVPMLVLTSWLDAGTAEGTLLRLQHFDNPQKVVMMPTSHGGRSHASPFVVSDSIVEPIPSVNEQLRLQLNFFDHYIKGIDKEVEDWPTIKYYNFGEESFKQSDIWPPKGQERIKYYLDANEKLNTSSSNEPTGMDEYLVDFSVSTGTNNRWTTQMGKPVLNLNNRNAADSLMLTYTTTPLKEPLQITGTPVISLSLSSTHNEGAILVYLEDVDPSGKSRYITEGGLLLKHRKISKNDMFSELPYHSFKKSDASPMPIDEIEEVSFKLHPTSILIKKGHSIRIAIAGADKDTFDKVPTQGTPTLSIYRNKTNLSFLELPIIK</sequence>
<dbReference type="InterPro" id="IPR029058">
    <property type="entry name" value="AB_hydrolase_fold"/>
</dbReference>
<evidence type="ECO:0000313" key="5">
    <source>
        <dbReference type="Proteomes" id="UP000032578"/>
    </source>
</evidence>
<dbReference type="Pfam" id="PF02129">
    <property type="entry name" value="Peptidase_S15"/>
    <property type="match status" value="1"/>
</dbReference>
<keyword evidence="5" id="KW-1185">Reference proteome</keyword>
<feature type="chain" id="PRO_5002325887" description="Xaa-Pro dipeptidyl-peptidase C-terminal domain-containing protein" evidence="2">
    <location>
        <begin position="24"/>
        <end position="586"/>
    </location>
</feature>
<dbReference type="InterPro" id="IPR050585">
    <property type="entry name" value="Xaa-Pro_dipeptidyl-ppase/CocE"/>
</dbReference>
<dbReference type="InterPro" id="IPR005674">
    <property type="entry name" value="CocE/Ser_esterase"/>
</dbReference>
<accession>A0A0D7W872</accession>
<dbReference type="SUPFAM" id="SSF53474">
    <property type="entry name" value="alpha/beta-Hydrolases"/>
    <property type="match status" value="1"/>
</dbReference>
<keyword evidence="1" id="KW-0378">Hydrolase</keyword>
<dbReference type="PATRIC" id="fig|1435349.4.peg.2917"/>
<reference evidence="4 5" key="1">
    <citation type="submission" date="2014-11" db="EMBL/GenBank/DDBJ databases">
        <title>Tamlana sedimentorum sp. nov., isolated from shallow sand sediments of the Sea of Japan.</title>
        <authorList>
            <person name="Romanenko L.A."/>
        </authorList>
    </citation>
    <scope>NUCLEOTIDE SEQUENCE [LARGE SCALE GENOMIC DNA]</scope>
    <source>
        <strain evidence="4 5">JCM 19808</strain>
    </source>
</reference>
<proteinExistence type="predicted"/>
<feature type="domain" description="Xaa-Pro dipeptidyl-peptidase C-terminal" evidence="3">
    <location>
        <begin position="334"/>
        <end position="581"/>
    </location>
</feature>
<dbReference type="InterPro" id="IPR013736">
    <property type="entry name" value="Xaa-Pro_dipept_C"/>
</dbReference>
<dbReference type="OrthoDB" id="319764at2"/>
<dbReference type="InterPro" id="IPR000383">
    <property type="entry name" value="Xaa-Pro-like_dom"/>
</dbReference>
<dbReference type="Gene3D" id="1.10.3020.10">
    <property type="entry name" value="alpha-amino acid ester hydrolase ( Helical cap domain)"/>
    <property type="match status" value="1"/>
</dbReference>
<comment type="caution">
    <text evidence="4">The sequence shown here is derived from an EMBL/GenBank/DDBJ whole genome shotgun (WGS) entry which is preliminary data.</text>
</comment>
<name>A0A0D7W872_9FLAO</name>
<dbReference type="GO" id="GO:0008239">
    <property type="term" value="F:dipeptidyl-peptidase activity"/>
    <property type="evidence" value="ECO:0007669"/>
    <property type="project" value="InterPro"/>
</dbReference>
<dbReference type="Pfam" id="PF08530">
    <property type="entry name" value="PepX_C"/>
    <property type="match status" value="1"/>
</dbReference>
<feature type="signal peptide" evidence="2">
    <location>
        <begin position="1"/>
        <end position="23"/>
    </location>
</feature>
<dbReference type="Gene3D" id="3.40.50.1820">
    <property type="entry name" value="alpha/beta hydrolase"/>
    <property type="match status" value="1"/>
</dbReference>
<evidence type="ECO:0000256" key="1">
    <source>
        <dbReference type="ARBA" id="ARBA00022801"/>
    </source>
</evidence>
<dbReference type="Gene3D" id="2.60.120.260">
    <property type="entry name" value="Galactose-binding domain-like"/>
    <property type="match status" value="1"/>
</dbReference>
<dbReference type="STRING" id="1435349.PW52_09620"/>
<dbReference type="SMART" id="SM00939">
    <property type="entry name" value="PepX_C"/>
    <property type="match status" value="1"/>
</dbReference>
<evidence type="ECO:0000259" key="3">
    <source>
        <dbReference type="SMART" id="SM00939"/>
    </source>
</evidence>
<evidence type="ECO:0000256" key="2">
    <source>
        <dbReference type="SAM" id="SignalP"/>
    </source>
</evidence>
<dbReference type="RefSeq" id="WP_044632736.1">
    <property type="nucleotide sequence ID" value="NZ_JTDW01000006.1"/>
</dbReference>